<proteinExistence type="predicted"/>
<dbReference type="AlphaFoldDB" id="A0A1B7X3E6"/>
<gene>
    <name evidence="2" type="ORF">AN484_09865</name>
</gene>
<feature type="signal peptide" evidence="1">
    <location>
        <begin position="1"/>
        <end position="26"/>
    </location>
</feature>
<dbReference type="PATRIC" id="fig|1710896.3.peg.6396"/>
<reference evidence="2 3" key="1">
    <citation type="submission" date="2015-09" db="EMBL/GenBank/DDBJ databases">
        <title>Aphanizomenon flos-aquae WA102.</title>
        <authorList>
            <person name="Driscoll C."/>
        </authorList>
    </citation>
    <scope>NUCLEOTIDE SEQUENCE [LARGE SCALE GENOMIC DNA]</scope>
    <source>
        <strain evidence="2">WA102</strain>
    </source>
</reference>
<comment type="caution">
    <text evidence="2">The sequence shown here is derived from an EMBL/GenBank/DDBJ whole genome shotgun (WGS) entry which is preliminary data.</text>
</comment>
<accession>A0A1B7X3E6</accession>
<dbReference type="Proteomes" id="UP000092093">
    <property type="component" value="Unassembled WGS sequence"/>
</dbReference>
<evidence type="ECO:0000313" key="2">
    <source>
        <dbReference type="EMBL" id="OBQ43896.1"/>
    </source>
</evidence>
<keyword evidence="1" id="KW-0732">Signal</keyword>
<evidence type="ECO:0000313" key="3">
    <source>
        <dbReference type="Proteomes" id="UP000092093"/>
    </source>
</evidence>
<name>A0A1B7X3E6_APHFL</name>
<organism evidence="2 3">
    <name type="scientific">Aphanizomenon flos-aquae WA102</name>
    <dbReference type="NCBI Taxonomy" id="1710896"/>
    <lineage>
        <taxon>Bacteria</taxon>
        <taxon>Bacillati</taxon>
        <taxon>Cyanobacteriota</taxon>
        <taxon>Cyanophyceae</taxon>
        <taxon>Nostocales</taxon>
        <taxon>Aphanizomenonaceae</taxon>
        <taxon>Aphanizomenon</taxon>
    </lineage>
</organism>
<protein>
    <submittedName>
        <fullName evidence="2">Uncharacterized protein</fullName>
    </submittedName>
</protein>
<evidence type="ECO:0000256" key="1">
    <source>
        <dbReference type="SAM" id="SignalP"/>
    </source>
</evidence>
<dbReference type="EMBL" id="LJOW01000038">
    <property type="protein sequence ID" value="OBQ43896.1"/>
    <property type="molecule type" value="Genomic_DNA"/>
</dbReference>
<feature type="chain" id="PRO_5008600373" evidence="1">
    <location>
        <begin position="27"/>
        <end position="145"/>
    </location>
</feature>
<sequence>MKTLKLLKIASLAFTTGLLLNQSSFADTSTIEINSALTEDLILTGLSGGDVKDKCGNISSTPNQVISITEPLPYLRFTVEAKDNEATGQTLLISGPGGRFCVLAEGGKAELSGYWQEGKYLVYVGQSRNKQKYTLSISLKKPILK</sequence>